<name>A0ABQ8ET21_9FUNG</name>
<dbReference type="EMBL" id="JAFCIX010000577">
    <property type="protein sequence ID" value="KAH6585988.1"/>
    <property type="molecule type" value="Genomic_DNA"/>
</dbReference>
<proteinExistence type="predicted"/>
<gene>
    <name evidence="1" type="ORF">BASA50_000931</name>
</gene>
<reference evidence="1 2" key="1">
    <citation type="submission" date="2021-02" db="EMBL/GenBank/DDBJ databases">
        <title>Variation within the Batrachochytrium salamandrivorans European outbreak.</title>
        <authorList>
            <person name="Kelly M."/>
            <person name="Pasmans F."/>
            <person name="Shea T.P."/>
            <person name="Munoz J.F."/>
            <person name="Carranza S."/>
            <person name="Cuomo C.A."/>
            <person name="Martel A."/>
        </authorList>
    </citation>
    <scope>NUCLEOTIDE SEQUENCE [LARGE SCALE GENOMIC DNA]</scope>
    <source>
        <strain evidence="1 2">AMFP18/2</strain>
    </source>
</reference>
<accession>A0ABQ8ET21</accession>
<evidence type="ECO:0000313" key="1">
    <source>
        <dbReference type="EMBL" id="KAH6585988.1"/>
    </source>
</evidence>
<comment type="caution">
    <text evidence="1">The sequence shown here is derived from an EMBL/GenBank/DDBJ whole genome shotgun (WGS) entry which is preliminary data.</text>
</comment>
<dbReference type="Proteomes" id="UP001648503">
    <property type="component" value="Unassembled WGS sequence"/>
</dbReference>
<organism evidence="1 2">
    <name type="scientific">Batrachochytrium salamandrivorans</name>
    <dbReference type="NCBI Taxonomy" id="1357716"/>
    <lineage>
        <taxon>Eukaryota</taxon>
        <taxon>Fungi</taxon>
        <taxon>Fungi incertae sedis</taxon>
        <taxon>Chytridiomycota</taxon>
        <taxon>Chytridiomycota incertae sedis</taxon>
        <taxon>Chytridiomycetes</taxon>
        <taxon>Rhizophydiales</taxon>
        <taxon>Rhizophydiales incertae sedis</taxon>
        <taxon>Batrachochytrium</taxon>
    </lineage>
</organism>
<keyword evidence="2" id="KW-1185">Reference proteome</keyword>
<sequence length="328" mass="36406">MLPPAVTTTVQIGPTVVSATDKPSVSDKIDPSHSDRAAYLSAFKAYCKRFYSNSPPAADRSSLCHFFTLFDASQHSLPAASGGGSTPSHIQLPLHLLPPNLSTNDHDAIRHILQSTGFTADGHMHYSQDLSLYHQTKNRQRRVFHVAVQTAQQQELTHLMATTSFNDLLTKEDRHRDIKNYCALVAAEVGMYPFVLGLSRFLQSQGQNPAAIVQWVLDDAALLQGPSDLVRPTMHLLLGVLGCTVSPPSEKGMRSWTLSPMFSSTDLVRLELAVYLSPARRRATRQRVQATGMLKLTERPQLLYTLTWAQRISDLFWAFVAMVTHTLV</sequence>
<evidence type="ECO:0000313" key="2">
    <source>
        <dbReference type="Proteomes" id="UP001648503"/>
    </source>
</evidence>
<protein>
    <submittedName>
        <fullName evidence="1">Uncharacterized protein</fullName>
    </submittedName>
</protein>